<evidence type="ECO:0000313" key="2">
    <source>
        <dbReference type="Proteomes" id="UP001066276"/>
    </source>
</evidence>
<dbReference type="Proteomes" id="UP001066276">
    <property type="component" value="Chromosome 4_2"/>
</dbReference>
<dbReference type="AlphaFoldDB" id="A0AAV7SAT0"/>
<keyword evidence="2" id="KW-1185">Reference proteome</keyword>
<organism evidence="1 2">
    <name type="scientific">Pleurodeles waltl</name>
    <name type="common">Iberian ribbed newt</name>
    <dbReference type="NCBI Taxonomy" id="8319"/>
    <lineage>
        <taxon>Eukaryota</taxon>
        <taxon>Metazoa</taxon>
        <taxon>Chordata</taxon>
        <taxon>Craniata</taxon>
        <taxon>Vertebrata</taxon>
        <taxon>Euteleostomi</taxon>
        <taxon>Amphibia</taxon>
        <taxon>Batrachia</taxon>
        <taxon>Caudata</taxon>
        <taxon>Salamandroidea</taxon>
        <taxon>Salamandridae</taxon>
        <taxon>Pleurodelinae</taxon>
        <taxon>Pleurodeles</taxon>
    </lineage>
</organism>
<proteinExistence type="predicted"/>
<comment type="caution">
    <text evidence="1">The sequence shown here is derived from an EMBL/GenBank/DDBJ whole genome shotgun (WGS) entry which is preliminary data.</text>
</comment>
<dbReference type="EMBL" id="JANPWB010000008">
    <property type="protein sequence ID" value="KAJ1160931.1"/>
    <property type="molecule type" value="Genomic_DNA"/>
</dbReference>
<evidence type="ECO:0000313" key="1">
    <source>
        <dbReference type="EMBL" id="KAJ1160931.1"/>
    </source>
</evidence>
<sequence length="97" mass="10781">MLIAVDGIRVDYVEVFDFLQLEDRAEVDFFNIFLPWGVVFDNKEGSYFMLTDVTVVYNNGVIIMGEGGAVNIAVTVVAVGIKPVIDDALSTRLKFLM</sequence>
<accession>A0AAV7SAT0</accession>
<gene>
    <name evidence="1" type="ORF">NDU88_001421</name>
</gene>
<protein>
    <submittedName>
        <fullName evidence="1">Uncharacterized protein</fullName>
    </submittedName>
</protein>
<name>A0AAV7SAT0_PLEWA</name>
<reference evidence="1" key="1">
    <citation type="journal article" date="2022" name="bioRxiv">
        <title>Sequencing and chromosome-scale assembly of the giantPleurodeles waltlgenome.</title>
        <authorList>
            <person name="Brown T."/>
            <person name="Elewa A."/>
            <person name="Iarovenko S."/>
            <person name="Subramanian E."/>
            <person name="Araus A.J."/>
            <person name="Petzold A."/>
            <person name="Susuki M."/>
            <person name="Suzuki K.-i.T."/>
            <person name="Hayashi T."/>
            <person name="Toyoda A."/>
            <person name="Oliveira C."/>
            <person name="Osipova E."/>
            <person name="Leigh N.D."/>
            <person name="Simon A."/>
            <person name="Yun M.H."/>
        </authorList>
    </citation>
    <scope>NUCLEOTIDE SEQUENCE</scope>
    <source>
        <strain evidence="1">20211129_DDA</strain>
        <tissue evidence="1">Liver</tissue>
    </source>
</reference>